<dbReference type="Proteomes" id="UP000705867">
    <property type="component" value="Unassembled WGS sequence"/>
</dbReference>
<dbReference type="Gene3D" id="3.30.450.40">
    <property type="match status" value="1"/>
</dbReference>
<dbReference type="AlphaFoldDB" id="A0A953M200"/>
<dbReference type="EMBL" id="JAIOIV010000120">
    <property type="protein sequence ID" value="MBZ0157545.1"/>
    <property type="molecule type" value="Genomic_DNA"/>
</dbReference>
<feature type="domain" description="HD-GYP" evidence="2">
    <location>
        <begin position="461"/>
        <end position="650"/>
    </location>
</feature>
<dbReference type="SUPFAM" id="SSF109604">
    <property type="entry name" value="HD-domain/PDEase-like"/>
    <property type="match status" value="1"/>
</dbReference>
<keyword evidence="1" id="KW-0812">Transmembrane</keyword>
<comment type="caution">
    <text evidence="3">The sequence shown here is derived from an EMBL/GenBank/DDBJ whole genome shotgun (WGS) entry which is preliminary data.</text>
</comment>
<protein>
    <submittedName>
        <fullName evidence="3">HD domain-containing protein</fullName>
    </submittedName>
</protein>
<evidence type="ECO:0000313" key="3">
    <source>
        <dbReference type="EMBL" id="MBZ0157545.1"/>
    </source>
</evidence>
<dbReference type="SUPFAM" id="SSF55781">
    <property type="entry name" value="GAF domain-like"/>
    <property type="match status" value="1"/>
</dbReference>
<name>A0A953M200_9BACT</name>
<dbReference type="InterPro" id="IPR029016">
    <property type="entry name" value="GAF-like_dom_sf"/>
</dbReference>
<keyword evidence="1" id="KW-0472">Membrane</keyword>
<dbReference type="CDD" id="cd00077">
    <property type="entry name" value="HDc"/>
    <property type="match status" value="1"/>
</dbReference>
<dbReference type="SMART" id="SM00065">
    <property type="entry name" value="GAF"/>
    <property type="match status" value="1"/>
</dbReference>
<sequence length="650" mass="74128">MGNAEVSRHLADEAVEIQKADNRPLYNSRIINTFVRLIKRDYPYITIGELLQYAGIEPYQVEDEGHWFTQEQVDRFYERLVHLTGNKGIAREAGRYAASPEAIGVMRQYVLSLVSPGNAYEIVGKYAHKFTRSSTYKSERKGTNRVEITVMPTEGIHEKPFQCENRIGYFEAIAKLFNDRLPEIRHPECVFKGGKVCRYIVSWKETRSSFLKQMRNYTALFLAAACFGLFFSYPETTLAWILPGSVLAILLFTIHIGHKETVELKAAIDSIRDSTDKLLERIDLNYNNALMLNEIGLALNKKLHIDVILENVVQVLEKRLDYDRGMILLADRDKKRLSFCAGFGYSSEQMTTLRDTSFRLDNPRSKGVFVVCFHEQKPFLVNNIDEIEDTLTSHSLAFARRMGAKSFICCPIVFEDESLGILAVDNRRTKRPLLQSDISLLMGIAPEIGISIRNALLIEDKEQQFRSMLQVLAASIDARDDLTAGHSEKVSEYAVGIANAMGLSRDYCEMIRVAALLHDYGKIGIKDSILKKRGTLTEEERAEIQTHAVKTRELLERVNFEGIYREIPEIAGNHHEKIDGSGYPKGLRGEEIPLGAKIIAVADIFESITSRRHYREPMTLDEAFVLLEKESGVRLDKKVIEAFMRYYRRQ</sequence>
<dbReference type="PANTHER" id="PTHR43155">
    <property type="entry name" value="CYCLIC DI-GMP PHOSPHODIESTERASE PA4108-RELATED"/>
    <property type="match status" value="1"/>
</dbReference>
<dbReference type="PROSITE" id="PS51832">
    <property type="entry name" value="HD_GYP"/>
    <property type="match status" value="1"/>
</dbReference>
<reference evidence="3" key="1">
    <citation type="journal article" date="2021" name="bioRxiv">
        <title>Unraveling nitrogen, sulfur and carbon metabolic pathways and microbial community transcriptional responses to substrate deprivation and toxicity stresses in a bioreactor mimicking anoxic brackish coastal sediment conditions.</title>
        <authorList>
            <person name="Martins P.D."/>
            <person name="Echeveste M.J."/>
            <person name="Arshad A."/>
            <person name="Kurth J."/>
            <person name="Ouboter H."/>
            <person name="Jetten M.S.M."/>
            <person name="Welte C.U."/>
        </authorList>
    </citation>
    <scope>NUCLEOTIDE SEQUENCE</scope>
    <source>
        <strain evidence="3">MAG_39</strain>
    </source>
</reference>
<evidence type="ECO:0000313" key="4">
    <source>
        <dbReference type="Proteomes" id="UP000705867"/>
    </source>
</evidence>
<dbReference type="PANTHER" id="PTHR43155:SF2">
    <property type="entry name" value="CYCLIC DI-GMP PHOSPHODIESTERASE PA4108"/>
    <property type="match status" value="1"/>
</dbReference>
<evidence type="ECO:0000256" key="1">
    <source>
        <dbReference type="SAM" id="Phobius"/>
    </source>
</evidence>
<dbReference type="Pfam" id="PF01590">
    <property type="entry name" value="GAF"/>
    <property type="match status" value="1"/>
</dbReference>
<accession>A0A953M200</accession>
<organism evidence="3 4">
    <name type="scientific">Candidatus Nitrobium versatile</name>
    <dbReference type="NCBI Taxonomy" id="2884831"/>
    <lineage>
        <taxon>Bacteria</taxon>
        <taxon>Pseudomonadati</taxon>
        <taxon>Nitrospirota</taxon>
        <taxon>Nitrospiria</taxon>
        <taxon>Nitrospirales</taxon>
        <taxon>Nitrospiraceae</taxon>
        <taxon>Candidatus Nitrobium</taxon>
    </lineage>
</organism>
<dbReference type="InterPro" id="IPR003018">
    <property type="entry name" value="GAF"/>
</dbReference>
<evidence type="ECO:0000259" key="2">
    <source>
        <dbReference type="PROSITE" id="PS51832"/>
    </source>
</evidence>
<reference evidence="3" key="2">
    <citation type="submission" date="2021-08" db="EMBL/GenBank/DDBJ databases">
        <authorList>
            <person name="Dalcin Martins P."/>
        </authorList>
    </citation>
    <scope>NUCLEOTIDE SEQUENCE</scope>
    <source>
        <strain evidence="3">MAG_39</strain>
    </source>
</reference>
<dbReference type="InterPro" id="IPR032687">
    <property type="entry name" value="AraC-type_N"/>
</dbReference>
<dbReference type="Pfam" id="PF12625">
    <property type="entry name" value="Arabinose_bd"/>
    <property type="match status" value="1"/>
</dbReference>
<feature type="transmembrane region" description="Helical" evidence="1">
    <location>
        <begin position="217"/>
        <end position="233"/>
    </location>
</feature>
<dbReference type="Pfam" id="PF13487">
    <property type="entry name" value="HD_5"/>
    <property type="match status" value="1"/>
</dbReference>
<gene>
    <name evidence="3" type="ORF">K8I29_15205</name>
</gene>
<dbReference type="InterPro" id="IPR037522">
    <property type="entry name" value="HD_GYP_dom"/>
</dbReference>
<dbReference type="SMART" id="SM00471">
    <property type="entry name" value="HDc"/>
    <property type="match status" value="1"/>
</dbReference>
<proteinExistence type="predicted"/>
<keyword evidence="1" id="KW-1133">Transmembrane helix</keyword>
<dbReference type="InterPro" id="IPR003607">
    <property type="entry name" value="HD/PDEase_dom"/>
</dbReference>
<dbReference type="Gene3D" id="1.10.3210.10">
    <property type="entry name" value="Hypothetical protein af1432"/>
    <property type="match status" value="1"/>
</dbReference>